<dbReference type="Pfam" id="PF01757">
    <property type="entry name" value="Acyl_transf_3"/>
    <property type="match status" value="1"/>
</dbReference>
<keyword evidence="3" id="KW-0012">Acyltransferase</keyword>
<name>A0A372DP56_9GAMM</name>
<proteinExistence type="predicted"/>
<keyword evidence="4" id="KW-1185">Reference proteome</keyword>
<feature type="transmembrane region" description="Helical" evidence="1">
    <location>
        <begin position="138"/>
        <end position="158"/>
    </location>
</feature>
<dbReference type="AlphaFoldDB" id="A0A372DP56"/>
<feature type="transmembrane region" description="Helical" evidence="1">
    <location>
        <begin position="179"/>
        <end position="197"/>
    </location>
</feature>
<feature type="domain" description="Acyltransferase 3" evidence="2">
    <location>
        <begin position="94"/>
        <end position="417"/>
    </location>
</feature>
<dbReference type="InterPro" id="IPR002656">
    <property type="entry name" value="Acyl_transf_3_dom"/>
</dbReference>
<comment type="caution">
    <text evidence="3">The sequence shown here is derived from an EMBL/GenBank/DDBJ whole genome shotgun (WGS) entry which is preliminary data.</text>
</comment>
<dbReference type="GO" id="GO:0016747">
    <property type="term" value="F:acyltransferase activity, transferring groups other than amino-acyl groups"/>
    <property type="evidence" value="ECO:0007669"/>
    <property type="project" value="InterPro"/>
</dbReference>
<accession>A0A372DP56</accession>
<feature type="transmembrane region" description="Helical" evidence="1">
    <location>
        <begin position="256"/>
        <end position="274"/>
    </location>
</feature>
<dbReference type="Proteomes" id="UP000262917">
    <property type="component" value="Unassembled WGS sequence"/>
</dbReference>
<feature type="transmembrane region" description="Helical" evidence="1">
    <location>
        <begin position="403"/>
        <end position="425"/>
    </location>
</feature>
<dbReference type="GO" id="GO:0016020">
    <property type="term" value="C:membrane"/>
    <property type="evidence" value="ECO:0007669"/>
    <property type="project" value="TreeGrafter"/>
</dbReference>
<dbReference type="PANTHER" id="PTHR23028">
    <property type="entry name" value="ACETYLTRANSFERASE"/>
    <property type="match status" value="1"/>
</dbReference>
<feature type="transmembrane region" description="Helical" evidence="1">
    <location>
        <begin position="231"/>
        <end position="251"/>
    </location>
</feature>
<evidence type="ECO:0000313" key="3">
    <source>
        <dbReference type="EMBL" id="RFP61112.1"/>
    </source>
</evidence>
<evidence type="ECO:0000259" key="2">
    <source>
        <dbReference type="Pfam" id="PF01757"/>
    </source>
</evidence>
<dbReference type="GO" id="GO:0000271">
    <property type="term" value="P:polysaccharide biosynthetic process"/>
    <property type="evidence" value="ECO:0007669"/>
    <property type="project" value="TreeGrafter"/>
</dbReference>
<keyword evidence="3" id="KW-0808">Transferase</keyword>
<feature type="transmembrane region" description="Helical" evidence="1">
    <location>
        <begin position="339"/>
        <end position="357"/>
    </location>
</feature>
<dbReference type="RefSeq" id="WP_117202138.1">
    <property type="nucleotide sequence ID" value="NZ_QVPD01000004.1"/>
</dbReference>
<feature type="transmembrane region" description="Helical" evidence="1">
    <location>
        <begin position="286"/>
        <end position="307"/>
    </location>
</feature>
<sequence length="448" mass="49125">MAMADPHFRNAAAPAWPRRGQRLVHQLSAVDTGQWNAGQHAVAVSRGAVEGATPSAARRLRPGAAGMTRLATAAAVSVPLPAAAPTPRSADRIGFLDGFRAVAILAVLGFHYYARYADDPRGMYPFGDAWSGFPPFEYGYYGVHLFFAVSGFVITLTLMRCETVAEFAVRRLARLWPTMLVCASLSYLFLLAFPWYFTPRAASFLPSLTFIDGRYFERLLPGTEFGWMDGAYWSLFVEIRFYALAAVLYFVHRTRFLAHTLSFFLLAVGAYWLLSALQQGHAAGVLRNLLILAYLPWFLFGIAAHCLWSGRDGWAAALAAAAFAALAADVVAAGQWQELTVAAGVCGLFWLCLRFAAVRRVFSMRWLTAIGVSSYSLYLLHQYIGVTLTAMLARAWAVPPAAALGLPVLTAAAMLLAAGLIYRYWESPLNAWIVRWYLRGGGVAVPAR</sequence>
<feature type="transmembrane region" description="Helical" evidence="1">
    <location>
        <begin position="377"/>
        <end position="397"/>
    </location>
</feature>
<reference evidence="3 4" key="1">
    <citation type="submission" date="2018-08" db="EMBL/GenBank/DDBJ databases">
        <title>Lysobacter weifangensis sp. nov., a new member of the family 'Xanthomonadaceae', isolated from soil in a farmland.</title>
        <authorList>
            <person name="Zhao H."/>
        </authorList>
    </citation>
    <scope>NUCLEOTIDE SEQUENCE [LARGE SCALE GENOMIC DNA]</scope>
    <source>
        <strain evidence="3 4">WF-2</strain>
    </source>
</reference>
<dbReference type="PANTHER" id="PTHR23028:SF53">
    <property type="entry name" value="ACYL_TRANSF_3 DOMAIN-CONTAINING PROTEIN"/>
    <property type="match status" value="1"/>
</dbReference>
<dbReference type="EMBL" id="QVPD01000004">
    <property type="protein sequence ID" value="RFP61112.1"/>
    <property type="molecule type" value="Genomic_DNA"/>
</dbReference>
<feature type="transmembrane region" description="Helical" evidence="1">
    <location>
        <begin position="95"/>
        <end position="114"/>
    </location>
</feature>
<protein>
    <submittedName>
        <fullName evidence="3">Acyltransferase</fullName>
    </submittedName>
</protein>
<keyword evidence="1" id="KW-0812">Transmembrane</keyword>
<evidence type="ECO:0000313" key="4">
    <source>
        <dbReference type="Proteomes" id="UP000262917"/>
    </source>
</evidence>
<keyword evidence="1" id="KW-0472">Membrane</keyword>
<dbReference type="OrthoDB" id="9767863at2"/>
<keyword evidence="1" id="KW-1133">Transmembrane helix</keyword>
<organism evidence="3 4">
    <name type="scientific">Cognatiluteimonas weifangensis</name>
    <dbReference type="NCBI Taxonomy" id="2303539"/>
    <lineage>
        <taxon>Bacteria</taxon>
        <taxon>Pseudomonadati</taxon>
        <taxon>Pseudomonadota</taxon>
        <taxon>Gammaproteobacteria</taxon>
        <taxon>Lysobacterales</taxon>
        <taxon>Lysobacteraceae</taxon>
        <taxon>Cognatiluteimonas</taxon>
    </lineage>
</organism>
<evidence type="ECO:0000256" key="1">
    <source>
        <dbReference type="SAM" id="Phobius"/>
    </source>
</evidence>
<dbReference type="InterPro" id="IPR050879">
    <property type="entry name" value="Acyltransferase_3"/>
</dbReference>
<gene>
    <name evidence="3" type="ORF">D0Y53_05105</name>
</gene>
<feature type="transmembrane region" description="Helical" evidence="1">
    <location>
        <begin position="314"/>
        <end position="333"/>
    </location>
</feature>